<evidence type="ECO:0000256" key="5">
    <source>
        <dbReference type="ARBA" id="ARBA00023128"/>
    </source>
</evidence>
<dbReference type="GO" id="GO:0042407">
    <property type="term" value="P:cristae formation"/>
    <property type="evidence" value="ECO:0007669"/>
    <property type="project" value="TreeGrafter"/>
</dbReference>
<evidence type="ECO:0000256" key="4">
    <source>
        <dbReference type="ARBA" id="ARBA00022989"/>
    </source>
</evidence>
<evidence type="ECO:0000256" key="7">
    <source>
        <dbReference type="RuleBase" id="RU363000"/>
    </source>
</evidence>
<evidence type="ECO:0000313" key="9">
    <source>
        <dbReference type="WBParaSite" id="PgR036_g049_t01"/>
    </source>
</evidence>
<proteinExistence type="inferred from homology"/>
<evidence type="ECO:0000256" key="1">
    <source>
        <dbReference type="ARBA" id="ARBA00010877"/>
    </source>
</evidence>
<keyword evidence="3 7" id="KW-0999">Mitochondrion inner membrane</keyword>
<comment type="subunit">
    <text evidence="7">Component of the mitochondrial contact site and cristae organizing system (MICOS) complex.</text>
</comment>
<sequence>AWESELKERLARAAAAHEEHMQEVLLVQKQISNAEMAAKIDEAVHTERRRHATQIGRSQSRLEGMEIALASRNAMDSLNRRSKHSWLACQNLVNSVINGRGDEEDMQMRRFPLAAQLIIIKEANRDDKFIKALISSLPNESIYEGVYTEADLKERFVKKVVRSVAHISEHNAGPFAYGLSYVRSKLRIDAHMKMSSKDRIDPKRMDANEILDRAKYFLQRNDLKSAVRLMQLLKGGAARVAHDWIKDTRMHLEAKMIAEALIAHSTINGIRTTY</sequence>
<keyword evidence="5 7" id="KW-0496">Mitochondrion</keyword>
<dbReference type="PANTHER" id="PTHR15415">
    <property type="entry name" value="MITOFILIN"/>
    <property type="match status" value="1"/>
</dbReference>
<keyword evidence="4" id="KW-1133">Transmembrane helix</keyword>
<keyword evidence="6" id="KW-0472">Membrane</keyword>
<dbReference type="Pfam" id="PF09731">
    <property type="entry name" value="Mitofilin"/>
    <property type="match status" value="1"/>
</dbReference>
<dbReference type="WBParaSite" id="PgR036_g049_t01">
    <property type="protein sequence ID" value="PgR036_g049_t01"/>
    <property type="gene ID" value="PgR036_g049"/>
</dbReference>
<evidence type="ECO:0000256" key="2">
    <source>
        <dbReference type="ARBA" id="ARBA00022692"/>
    </source>
</evidence>
<dbReference type="PANTHER" id="PTHR15415:SF7">
    <property type="entry name" value="MICOS COMPLEX SUBUNIT MIC60"/>
    <property type="match status" value="1"/>
</dbReference>
<name>A0A915BE06_PARUN</name>
<accession>A0A915BE06</accession>
<keyword evidence="8" id="KW-1185">Reference proteome</keyword>
<protein>
    <recommendedName>
        <fullName evidence="7">MICOS complex subunit MIC60</fullName>
    </recommendedName>
    <alternativeName>
        <fullName evidence="7">Mitofilin</fullName>
    </alternativeName>
</protein>
<evidence type="ECO:0000256" key="6">
    <source>
        <dbReference type="ARBA" id="ARBA00023136"/>
    </source>
</evidence>
<comment type="similarity">
    <text evidence="1 7">Belongs to the MICOS complex subunit Mic60 family.</text>
</comment>
<keyword evidence="2 7" id="KW-0812">Transmembrane</keyword>
<comment type="function">
    <text evidence="7">Component of the MICOS complex, a large protein complex of the mitochondrial inner membrane that plays crucial roles in the maintenance of crista junctions, inner membrane architecture, and formation of contact sites to the outer membrane.</text>
</comment>
<dbReference type="InterPro" id="IPR019133">
    <property type="entry name" value="MIC60"/>
</dbReference>
<evidence type="ECO:0000313" key="8">
    <source>
        <dbReference type="Proteomes" id="UP000887569"/>
    </source>
</evidence>
<comment type="subcellular location">
    <subcellularLocation>
        <location evidence="7">Mitochondrion inner membrane</location>
        <topology evidence="7">Single-pass membrane protein</topology>
    </subcellularLocation>
</comment>
<evidence type="ECO:0000256" key="3">
    <source>
        <dbReference type="ARBA" id="ARBA00022792"/>
    </source>
</evidence>
<dbReference type="GO" id="GO:0061617">
    <property type="term" value="C:MICOS complex"/>
    <property type="evidence" value="ECO:0007669"/>
    <property type="project" value="TreeGrafter"/>
</dbReference>
<reference evidence="9" key="1">
    <citation type="submission" date="2022-11" db="UniProtKB">
        <authorList>
            <consortium name="WormBaseParasite"/>
        </authorList>
    </citation>
    <scope>IDENTIFICATION</scope>
</reference>
<dbReference type="AlphaFoldDB" id="A0A915BE06"/>
<organism evidence="8 9">
    <name type="scientific">Parascaris univalens</name>
    <name type="common">Nematode worm</name>
    <dbReference type="NCBI Taxonomy" id="6257"/>
    <lineage>
        <taxon>Eukaryota</taxon>
        <taxon>Metazoa</taxon>
        <taxon>Ecdysozoa</taxon>
        <taxon>Nematoda</taxon>
        <taxon>Chromadorea</taxon>
        <taxon>Rhabditida</taxon>
        <taxon>Spirurina</taxon>
        <taxon>Ascaridomorpha</taxon>
        <taxon>Ascaridoidea</taxon>
        <taxon>Ascarididae</taxon>
        <taxon>Parascaris</taxon>
    </lineage>
</organism>
<dbReference type="Proteomes" id="UP000887569">
    <property type="component" value="Unplaced"/>
</dbReference>